<evidence type="ECO:0000256" key="3">
    <source>
        <dbReference type="ARBA" id="ARBA00022473"/>
    </source>
</evidence>
<dbReference type="InterPro" id="IPR005817">
    <property type="entry name" value="Wnt"/>
</dbReference>
<keyword evidence="8" id="KW-0325">Glycoprotein</keyword>
<dbReference type="Pfam" id="PF00110">
    <property type="entry name" value="wnt"/>
    <property type="match status" value="1"/>
</dbReference>
<dbReference type="GO" id="GO:0005615">
    <property type="term" value="C:extracellular space"/>
    <property type="evidence" value="ECO:0007669"/>
    <property type="project" value="TreeGrafter"/>
</dbReference>
<dbReference type="PANTHER" id="PTHR12027:SF101">
    <property type="entry name" value="PROTEIN WNT-4"/>
    <property type="match status" value="1"/>
</dbReference>
<dbReference type="PANTHER" id="PTHR12027">
    <property type="entry name" value="WNT RELATED"/>
    <property type="match status" value="1"/>
</dbReference>
<dbReference type="GO" id="GO:0005125">
    <property type="term" value="F:cytokine activity"/>
    <property type="evidence" value="ECO:0007669"/>
    <property type="project" value="TreeGrafter"/>
</dbReference>
<organism evidence="12 13">
    <name type="scientific">Artemia franciscana</name>
    <name type="common">Brine shrimp</name>
    <name type="synonym">Artemia sanfranciscana</name>
    <dbReference type="NCBI Taxonomy" id="6661"/>
    <lineage>
        <taxon>Eukaryota</taxon>
        <taxon>Metazoa</taxon>
        <taxon>Ecdysozoa</taxon>
        <taxon>Arthropoda</taxon>
        <taxon>Crustacea</taxon>
        <taxon>Branchiopoda</taxon>
        <taxon>Anostraca</taxon>
        <taxon>Artemiidae</taxon>
        <taxon>Artemia</taxon>
    </lineage>
</organism>
<name>A0AA88IU62_ARTSF</name>
<proteinExistence type="inferred from homology"/>
<evidence type="ECO:0000256" key="10">
    <source>
        <dbReference type="RuleBase" id="RU003500"/>
    </source>
</evidence>
<keyword evidence="5" id="KW-0272">Extracellular matrix</keyword>
<feature type="transmembrane region" description="Helical" evidence="11">
    <location>
        <begin position="71"/>
        <end position="90"/>
    </location>
</feature>
<keyword evidence="3 10" id="KW-0217">Developmental protein</keyword>
<comment type="similarity">
    <text evidence="2 10">Belongs to the Wnt family.</text>
</comment>
<keyword evidence="11" id="KW-1133">Transmembrane helix</keyword>
<protein>
    <recommendedName>
        <fullName evidence="10">Protein Wnt</fullName>
    </recommendedName>
</protein>
<evidence type="ECO:0000256" key="11">
    <source>
        <dbReference type="SAM" id="Phobius"/>
    </source>
</evidence>
<evidence type="ECO:0000313" key="12">
    <source>
        <dbReference type="EMBL" id="KAK2727507.1"/>
    </source>
</evidence>
<keyword evidence="7" id="KW-1015">Disulfide bond</keyword>
<evidence type="ECO:0000313" key="13">
    <source>
        <dbReference type="Proteomes" id="UP001187531"/>
    </source>
</evidence>
<dbReference type="GO" id="GO:0005109">
    <property type="term" value="F:frizzled binding"/>
    <property type="evidence" value="ECO:0007669"/>
    <property type="project" value="TreeGrafter"/>
</dbReference>
<keyword evidence="13" id="KW-1185">Reference proteome</keyword>
<dbReference type="GO" id="GO:0060070">
    <property type="term" value="P:canonical Wnt signaling pathway"/>
    <property type="evidence" value="ECO:0007669"/>
    <property type="project" value="TreeGrafter"/>
</dbReference>
<keyword evidence="11" id="KW-0472">Membrane</keyword>
<dbReference type="GO" id="GO:0045165">
    <property type="term" value="P:cell fate commitment"/>
    <property type="evidence" value="ECO:0007669"/>
    <property type="project" value="TreeGrafter"/>
</dbReference>
<comment type="subcellular location">
    <subcellularLocation>
        <location evidence="1 10">Secreted</location>
        <location evidence="1 10">Extracellular space</location>
        <location evidence="1 10">Extracellular matrix</location>
    </subcellularLocation>
</comment>
<gene>
    <name evidence="12" type="ORF">QYM36_008109</name>
</gene>
<comment type="caution">
    <text evidence="12">The sequence shown here is derived from an EMBL/GenBank/DDBJ whole genome shotgun (WGS) entry which is preliminary data.</text>
</comment>
<evidence type="ECO:0000256" key="6">
    <source>
        <dbReference type="ARBA" id="ARBA00022687"/>
    </source>
</evidence>
<dbReference type="EMBL" id="JAVRJZ010000001">
    <property type="protein sequence ID" value="KAK2727507.1"/>
    <property type="molecule type" value="Genomic_DNA"/>
</dbReference>
<evidence type="ECO:0000256" key="8">
    <source>
        <dbReference type="ARBA" id="ARBA00023180"/>
    </source>
</evidence>
<keyword evidence="11" id="KW-0812">Transmembrane</keyword>
<dbReference type="Proteomes" id="UP001187531">
    <property type="component" value="Unassembled WGS sequence"/>
</dbReference>
<evidence type="ECO:0000256" key="5">
    <source>
        <dbReference type="ARBA" id="ARBA00022530"/>
    </source>
</evidence>
<comment type="function">
    <text evidence="10">Ligand for members of the frizzled family of seven transmembrane receptors.</text>
</comment>
<feature type="non-terminal residue" evidence="12">
    <location>
        <position position="1"/>
    </location>
</feature>
<keyword evidence="9" id="KW-0449">Lipoprotein</keyword>
<accession>A0AA88IU62</accession>
<dbReference type="GO" id="GO:0030182">
    <property type="term" value="P:neuron differentiation"/>
    <property type="evidence" value="ECO:0007669"/>
    <property type="project" value="TreeGrafter"/>
</dbReference>
<reference evidence="12" key="1">
    <citation type="submission" date="2023-07" db="EMBL/GenBank/DDBJ databases">
        <title>Chromosome-level genome assembly of Artemia franciscana.</title>
        <authorList>
            <person name="Jo E."/>
        </authorList>
    </citation>
    <scope>NUCLEOTIDE SEQUENCE</scope>
    <source>
        <tissue evidence="12">Whole body</tissue>
    </source>
</reference>
<evidence type="ECO:0000256" key="2">
    <source>
        <dbReference type="ARBA" id="ARBA00005683"/>
    </source>
</evidence>
<evidence type="ECO:0000256" key="4">
    <source>
        <dbReference type="ARBA" id="ARBA00022525"/>
    </source>
</evidence>
<keyword evidence="4" id="KW-0964">Secreted</keyword>
<dbReference type="AlphaFoldDB" id="A0AA88IU62"/>
<evidence type="ECO:0000256" key="7">
    <source>
        <dbReference type="ARBA" id="ARBA00023157"/>
    </source>
</evidence>
<sequence>IGETLKEKFDGATEVEPRISGPRRKLLVPRSISYKPPTDSDLIYLERSPDYCEYDVRIGSLGTHGRPCNKYVFDFALLIIYPVIVVALALDQATGSGPSWNLYRLFRNSLQARDPELEETHQAYHNPDASAAT</sequence>
<evidence type="ECO:0000256" key="9">
    <source>
        <dbReference type="ARBA" id="ARBA00023288"/>
    </source>
</evidence>
<keyword evidence="6 10" id="KW-0879">Wnt signaling pathway</keyword>
<evidence type="ECO:0000256" key="1">
    <source>
        <dbReference type="ARBA" id="ARBA00004498"/>
    </source>
</evidence>